<comment type="caution">
    <text evidence="4">The sequence shown here is derived from an EMBL/GenBank/DDBJ whole genome shotgun (WGS) entry which is preliminary data.</text>
</comment>
<dbReference type="InterPro" id="IPR000873">
    <property type="entry name" value="AMP-dep_synth/lig_dom"/>
</dbReference>
<evidence type="ECO:0000259" key="3">
    <source>
        <dbReference type="Pfam" id="PF00501"/>
    </source>
</evidence>
<dbReference type="Gene3D" id="3.40.50.12780">
    <property type="entry name" value="N-terminal domain of ligase-like"/>
    <property type="match status" value="2"/>
</dbReference>
<proteinExistence type="predicted"/>
<protein>
    <submittedName>
        <fullName evidence="4">Long-chain acyl-CoA synthetase</fullName>
    </submittedName>
</protein>
<sequence>MQEITRLFDFPYYQLEKFNLKKSLVTKYNGEWVATSTQEYIDKANAISRALLRLGVKPNDKIALISMANRTEWNIMDIGILQIGAQNVPIYPTISEEDYAYVLNHSEAKYVFVSCTEVFDKVNAVKATTPHLKDVYSFDVLENCKNWSEILELGTDTANQNEVEKLKDKVKPDDLATLIYTSGTTGRPKGVMLTHNNVVCNAIESSKRLPIDYGNTTCLSFLPVCHIYERMMMYLYQYAGVTIYFAESMDKISDNLKECAPHVMTAVPRLLEKVYDKIIAKGTELTGIKKKLFFWAVEVGLKYEPYGQNGWWYEQQLAMARKLIFSKWKDGLGGNLSLIASGSAALQPRLARIFNAAGFGVMEGYGLTETSPVVSVNDMRDGGFKIGTVGKLLANTEVKIAEDGEICVKGPQVMLGYYKDAEKTAEVIKDGYFHTGDIGEIDTDGFLKITDRKKEMFKTSGGKYVAPQLLENRFKQSRFIEQIMVVGEGEKMPAALIQPDFEFLRNWAKMHDIEVGDNKKMVQNEKVNARFQEEVDAANESFAKWEKVKQFRLTPDVWSIDDGHLTPTMKLKRKIVKEKYMDLYNDIYRH</sequence>
<dbReference type="InterPro" id="IPR020459">
    <property type="entry name" value="AMP-binding"/>
</dbReference>
<feature type="domain" description="AMP-dependent synthetase/ligase" evidence="3">
    <location>
        <begin position="28"/>
        <end position="418"/>
    </location>
</feature>
<dbReference type="CDD" id="cd05907">
    <property type="entry name" value="VL_LC_FACS_like"/>
    <property type="match status" value="1"/>
</dbReference>
<dbReference type="PRINTS" id="PR00154">
    <property type="entry name" value="AMPBINDING"/>
</dbReference>
<dbReference type="RefSeq" id="WP_031444381.1">
    <property type="nucleotide sequence ID" value="NZ_JPOO01000003.1"/>
</dbReference>
<dbReference type="SUPFAM" id="SSF56801">
    <property type="entry name" value="Acetyl-CoA synthetase-like"/>
    <property type="match status" value="1"/>
</dbReference>
<dbReference type="Pfam" id="PF23562">
    <property type="entry name" value="AMP-binding_C_3"/>
    <property type="match status" value="1"/>
</dbReference>
<name>A0ABY3A6J8_9FLAO</name>
<organism evidence="4 5">
    <name type="scientific">Arenibacter algicola</name>
    <dbReference type="NCBI Taxonomy" id="616991"/>
    <lineage>
        <taxon>Bacteria</taxon>
        <taxon>Pseudomonadati</taxon>
        <taxon>Bacteroidota</taxon>
        <taxon>Flavobacteriia</taxon>
        <taxon>Flavobacteriales</taxon>
        <taxon>Flavobacteriaceae</taxon>
        <taxon>Arenibacter</taxon>
    </lineage>
</organism>
<dbReference type="Proteomes" id="UP000315363">
    <property type="component" value="Unassembled WGS sequence"/>
</dbReference>
<dbReference type="InterPro" id="IPR020845">
    <property type="entry name" value="AMP-binding_CS"/>
</dbReference>
<dbReference type="PROSITE" id="PS00455">
    <property type="entry name" value="AMP_BINDING"/>
    <property type="match status" value="1"/>
</dbReference>
<dbReference type="PANTHER" id="PTHR43272">
    <property type="entry name" value="LONG-CHAIN-FATTY-ACID--COA LIGASE"/>
    <property type="match status" value="1"/>
</dbReference>
<dbReference type="EMBL" id="VHIF01000001">
    <property type="protein sequence ID" value="TQO36327.1"/>
    <property type="molecule type" value="Genomic_DNA"/>
</dbReference>
<keyword evidence="2" id="KW-0067">ATP-binding</keyword>
<evidence type="ECO:0000256" key="2">
    <source>
        <dbReference type="ARBA" id="ARBA00022840"/>
    </source>
</evidence>
<evidence type="ECO:0000313" key="4">
    <source>
        <dbReference type="EMBL" id="TQO36327.1"/>
    </source>
</evidence>
<keyword evidence="5" id="KW-1185">Reference proteome</keyword>
<dbReference type="PANTHER" id="PTHR43272:SF33">
    <property type="entry name" value="AMP-BINDING DOMAIN-CONTAINING PROTEIN-RELATED"/>
    <property type="match status" value="1"/>
</dbReference>
<evidence type="ECO:0000256" key="1">
    <source>
        <dbReference type="ARBA" id="ARBA00022741"/>
    </source>
</evidence>
<keyword evidence="1" id="KW-0547">Nucleotide-binding</keyword>
<gene>
    <name evidence="4" type="ORF">GQ41_0902</name>
</gene>
<dbReference type="Pfam" id="PF00501">
    <property type="entry name" value="AMP-binding"/>
    <property type="match status" value="1"/>
</dbReference>
<reference evidence="4 5" key="1">
    <citation type="submission" date="2019-06" db="EMBL/GenBank/DDBJ databases">
        <title>A large-scale integrated study on North Sea by COGITO (Coastal Microbe Genomic &amp; Taxonomic Observatory).</title>
        <authorList>
            <person name="Teeling H."/>
        </authorList>
    </citation>
    <scope>NUCLEOTIDE SEQUENCE [LARGE SCALE GENOMIC DNA]</scope>
    <source>
        <strain evidence="4 5">MAR_2009_79</strain>
    </source>
</reference>
<evidence type="ECO:0000313" key="5">
    <source>
        <dbReference type="Proteomes" id="UP000315363"/>
    </source>
</evidence>
<accession>A0ABY3A6J8</accession>
<dbReference type="InterPro" id="IPR042099">
    <property type="entry name" value="ANL_N_sf"/>
</dbReference>